<evidence type="ECO:0000313" key="4">
    <source>
        <dbReference type="EMBL" id="KAF2663802.1"/>
    </source>
</evidence>
<evidence type="ECO:0000256" key="3">
    <source>
        <dbReference type="ARBA" id="ARBA00023002"/>
    </source>
</evidence>
<dbReference type="Proteomes" id="UP000799302">
    <property type="component" value="Unassembled WGS sequence"/>
</dbReference>
<keyword evidence="1" id="KW-0285">Flavoprotein</keyword>
<reference evidence="4" key="1">
    <citation type="journal article" date="2020" name="Stud. Mycol.">
        <title>101 Dothideomycetes genomes: a test case for predicting lifestyles and emergence of pathogens.</title>
        <authorList>
            <person name="Haridas S."/>
            <person name="Albert R."/>
            <person name="Binder M."/>
            <person name="Bloem J."/>
            <person name="Labutti K."/>
            <person name="Salamov A."/>
            <person name="Andreopoulos B."/>
            <person name="Baker S."/>
            <person name="Barry K."/>
            <person name="Bills G."/>
            <person name="Bluhm B."/>
            <person name="Cannon C."/>
            <person name="Castanera R."/>
            <person name="Culley D."/>
            <person name="Daum C."/>
            <person name="Ezra D."/>
            <person name="Gonzalez J."/>
            <person name="Henrissat B."/>
            <person name="Kuo A."/>
            <person name="Liang C."/>
            <person name="Lipzen A."/>
            <person name="Lutzoni F."/>
            <person name="Magnuson J."/>
            <person name="Mondo S."/>
            <person name="Nolan M."/>
            <person name="Ohm R."/>
            <person name="Pangilinan J."/>
            <person name="Park H.-J."/>
            <person name="Ramirez L."/>
            <person name="Alfaro M."/>
            <person name="Sun H."/>
            <person name="Tritt A."/>
            <person name="Yoshinaga Y."/>
            <person name="Zwiers L.-H."/>
            <person name="Turgeon B."/>
            <person name="Goodwin S."/>
            <person name="Spatafora J."/>
            <person name="Crous P."/>
            <person name="Grigoriev I."/>
        </authorList>
    </citation>
    <scope>NUCLEOTIDE SEQUENCE</scope>
    <source>
        <strain evidence="4">CBS 115976</strain>
    </source>
</reference>
<dbReference type="InterPro" id="IPR013785">
    <property type="entry name" value="Aldolase_TIM"/>
</dbReference>
<dbReference type="Gene3D" id="3.20.20.70">
    <property type="entry name" value="Aldolase class I"/>
    <property type="match status" value="1"/>
</dbReference>
<dbReference type="AlphaFoldDB" id="A0A6A6TVF0"/>
<dbReference type="InterPro" id="IPR004136">
    <property type="entry name" value="NMO"/>
</dbReference>
<keyword evidence="3" id="KW-0560">Oxidoreductase</keyword>
<dbReference type="OrthoDB" id="10265891at2759"/>
<evidence type="ECO:0000256" key="1">
    <source>
        <dbReference type="ARBA" id="ARBA00022630"/>
    </source>
</evidence>
<sequence length="358" mass="38015">MASPQQLRTVTTDLLKINHPVMLAGMNVAAGPKLAAAVTNAGGLGVIGGVGYTPDMLREQIAELKSFLKDKNGPFGVDLLLPQVGGNARKTNYDYTKGKLGELVDIIIESGARLFVSAVGVPPKAVVDKLHQHGILYMNMIGHPKHVKKCLELGVDLICAQGGEGGGHTGDVPTSILIPTVVDLVKNSKSPMTGQPVQVIAAGGIFNGQSLAAALMLGASAVWVGTRFVLSEEAGAPRAHQEAVRTSGFDDNIRTIIFTGRPLRVRNNPYISNWEENRASEIKSLTQGGKIPVEYDMETLGDDIDDDTLDNARPFLMGKAAAVVNEKKSAKVIVDEMVGDAVSWLQRGNGYITSKGKL</sequence>
<gene>
    <name evidence="4" type="ORF">BT63DRAFT_430069</name>
</gene>
<organism evidence="4 5">
    <name type="scientific">Microthyrium microscopicum</name>
    <dbReference type="NCBI Taxonomy" id="703497"/>
    <lineage>
        <taxon>Eukaryota</taxon>
        <taxon>Fungi</taxon>
        <taxon>Dikarya</taxon>
        <taxon>Ascomycota</taxon>
        <taxon>Pezizomycotina</taxon>
        <taxon>Dothideomycetes</taxon>
        <taxon>Dothideomycetes incertae sedis</taxon>
        <taxon>Microthyriales</taxon>
        <taxon>Microthyriaceae</taxon>
        <taxon>Microthyrium</taxon>
    </lineage>
</organism>
<dbReference type="Pfam" id="PF03060">
    <property type="entry name" value="NMO"/>
    <property type="match status" value="1"/>
</dbReference>
<name>A0A6A6TVF0_9PEZI</name>
<dbReference type="GO" id="GO:0018580">
    <property type="term" value="F:nitronate monooxygenase activity"/>
    <property type="evidence" value="ECO:0007669"/>
    <property type="project" value="InterPro"/>
</dbReference>
<accession>A0A6A6TVF0</accession>
<keyword evidence="5" id="KW-1185">Reference proteome</keyword>
<dbReference type="PANTHER" id="PTHR32332">
    <property type="entry name" value="2-NITROPROPANE DIOXYGENASE"/>
    <property type="match status" value="1"/>
</dbReference>
<keyword evidence="2" id="KW-0288">FMN</keyword>
<proteinExistence type="predicted"/>
<evidence type="ECO:0000313" key="5">
    <source>
        <dbReference type="Proteomes" id="UP000799302"/>
    </source>
</evidence>
<dbReference type="SUPFAM" id="SSF51412">
    <property type="entry name" value="Inosine monophosphate dehydrogenase (IMPDH)"/>
    <property type="match status" value="1"/>
</dbReference>
<dbReference type="CDD" id="cd04730">
    <property type="entry name" value="NPD_like"/>
    <property type="match status" value="1"/>
</dbReference>
<protein>
    <submittedName>
        <fullName evidence="4">NPD-domain-containing protein</fullName>
    </submittedName>
</protein>
<dbReference type="EMBL" id="MU004244">
    <property type="protein sequence ID" value="KAF2663802.1"/>
    <property type="molecule type" value="Genomic_DNA"/>
</dbReference>
<evidence type="ECO:0000256" key="2">
    <source>
        <dbReference type="ARBA" id="ARBA00022643"/>
    </source>
</evidence>
<dbReference type="PANTHER" id="PTHR32332:SF31">
    <property type="entry name" value="2-NITROPROPANE DIOXYGENASE FAMILY, PUTATIVE (AFU_ORTHOLOGUE AFUA_2G09850)-RELATED"/>
    <property type="match status" value="1"/>
</dbReference>